<comment type="similarity">
    <text evidence="1">Belongs to the bacterial solute-binding protein 3 family.</text>
</comment>
<dbReference type="PANTHER" id="PTHR35936">
    <property type="entry name" value="MEMBRANE-BOUND LYTIC MUREIN TRANSGLYCOSYLASE F"/>
    <property type="match status" value="1"/>
</dbReference>
<organism evidence="5 6">
    <name type="scientific">Vibrio marisflavi CECT 7928</name>
    <dbReference type="NCBI Taxonomy" id="634439"/>
    <lineage>
        <taxon>Bacteria</taxon>
        <taxon>Pseudomonadati</taxon>
        <taxon>Pseudomonadota</taxon>
        <taxon>Gammaproteobacteria</taxon>
        <taxon>Vibrionales</taxon>
        <taxon>Vibrionaceae</taxon>
        <taxon>Vibrio</taxon>
    </lineage>
</organism>
<keyword evidence="6" id="KW-1185">Reference proteome</keyword>
<keyword evidence="2 3" id="KW-0732">Signal</keyword>
<protein>
    <recommendedName>
        <fullName evidence="4">Solute-binding protein family 3/N-terminal domain-containing protein</fullName>
    </recommendedName>
</protein>
<dbReference type="Gene3D" id="3.40.190.10">
    <property type="entry name" value="Periplasmic binding protein-like II"/>
    <property type="match status" value="2"/>
</dbReference>
<dbReference type="EMBL" id="CAKLDM010000001">
    <property type="protein sequence ID" value="CAH0536820.1"/>
    <property type="molecule type" value="Genomic_DNA"/>
</dbReference>
<comment type="caution">
    <text evidence="5">The sequence shown here is derived from an EMBL/GenBank/DDBJ whole genome shotgun (WGS) entry which is preliminary data.</text>
</comment>
<reference evidence="5" key="1">
    <citation type="submission" date="2021-11" db="EMBL/GenBank/DDBJ databases">
        <authorList>
            <person name="Rodrigo-Torres L."/>
            <person name="Arahal R. D."/>
            <person name="Lucena T."/>
        </authorList>
    </citation>
    <scope>NUCLEOTIDE SEQUENCE</scope>
    <source>
        <strain evidence="5">CECT 7928</strain>
    </source>
</reference>
<feature type="chain" id="PRO_5045079964" description="Solute-binding protein family 3/N-terminal domain-containing protein" evidence="3">
    <location>
        <begin position="22"/>
        <end position="251"/>
    </location>
</feature>
<evidence type="ECO:0000259" key="4">
    <source>
        <dbReference type="SMART" id="SM00062"/>
    </source>
</evidence>
<dbReference type="SUPFAM" id="SSF53850">
    <property type="entry name" value="Periplasmic binding protein-like II"/>
    <property type="match status" value="1"/>
</dbReference>
<sequence length="251" mass="28960">MYSLKLSILLFMICISANSFSQTIVAAIGDYPPYTSKDDPKARLAEEIVTEAFKAVGYQVEIRWVPWKRAYEEARLGKVDFTFAWFKTKTREADFYYSLPLYPVQEVFFFIKGSQFSWSSFEDLSSYRIGSTLGYSHIEVLNNAGVEVELAKTDTIALQKLYNRRIDATPIDVHAAYYLLSRLPQKYRDAITHSDKPVLENHQYVLASKKLGEQSERLIAQFNQGLSETRKNGSYEKILAKYKQHTRNTNL</sequence>
<evidence type="ECO:0000256" key="1">
    <source>
        <dbReference type="ARBA" id="ARBA00010333"/>
    </source>
</evidence>
<gene>
    <name evidence="5" type="ORF">VMF7928_00710</name>
</gene>
<dbReference type="PANTHER" id="PTHR35936:SF25">
    <property type="entry name" value="ABC TRANSPORTER SUBSTRATE-BINDING PROTEIN"/>
    <property type="match status" value="1"/>
</dbReference>
<feature type="domain" description="Solute-binding protein family 3/N-terminal" evidence="4">
    <location>
        <begin position="23"/>
        <end position="246"/>
    </location>
</feature>
<dbReference type="SMART" id="SM00062">
    <property type="entry name" value="PBPb"/>
    <property type="match status" value="1"/>
</dbReference>
<evidence type="ECO:0000313" key="6">
    <source>
        <dbReference type="Proteomes" id="UP000838748"/>
    </source>
</evidence>
<dbReference type="InterPro" id="IPR001638">
    <property type="entry name" value="Solute-binding_3/MltF_N"/>
</dbReference>
<proteinExistence type="inferred from homology"/>
<evidence type="ECO:0000256" key="2">
    <source>
        <dbReference type="ARBA" id="ARBA00022729"/>
    </source>
</evidence>
<dbReference type="Proteomes" id="UP000838748">
    <property type="component" value="Unassembled WGS sequence"/>
</dbReference>
<evidence type="ECO:0000313" key="5">
    <source>
        <dbReference type="EMBL" id="CAH0536820.1"/>
    </source>
</evidence>
<dbReference type="RefSeq" id="WP_237360102.1">
    <property type="nucleotide sequence ID" value="NZ_CAKLDM010000001.1"/>
</dbReference>
<feature type="signal peptide" evidence="3">
    <location>
        <begin position="1"/>
        <end position="21"/>
    </location>
</feature>
<accession>A0ABM9A059</accession>
<evidence type="ECO:0000256" key="3">
    <source>
        <dbReference type="SAM" id="SignalP"/>
    </source>
</evidence>
<name>A0ABM9A059_9VIBR</name>
<dbReference type="Pfam" id="PF00497">
    <property type="entry name" value="SBP_bac_3"/>
    <property type="match status" value="1"/>
</dbReference>